<reference evidence="1 2" key="1">
    <citation type="journal article" date="2020" name="Microorganisms">
        <title>Osmotic Adaptation and Compatible Solute Biosynthesis of Phototrophic Bacteria as Revealed from Genome Analyses.</title>
        <authorList>
            <person name="Imhoff J.F."/>
            <person name="Rahn T."/>
            <person name="Kunzel S."/>
            <person name="Keller A."/>
            <person name="Neulinger S.C."/>
        </authorList>
    </citation>
    <scope>NUCLEOTIDE SEQUENCE [LARGE SCALE GENOMIC DNA]</scope>
    <source>
        <strain evidence="1 2">DSM 9895</strain>
    </source>
</reference>
<keyword evidence="2" id="KW-1185">Reference proteome</keyword>
<proteinExistence type="predicted"/>
<evidence type="ECO:0000313" key="1">
    <source>
        <dbReference type="EMBL" id="MBK1670681.1"/>
    </source>
</evidence>
<dbReference type="RefSeq" id="WP_200343125.1">
    <property type="nucleotide sequence ID" value="NZ_NRRL01000108.1"/>
</dbReference>
<sequence>MRIYETDIMRLAAFHAGRGAPLKPENLYAIGGSDRESYLAFVDAWKAAWHGRVMECRLAKKQQRAKGGHRWGQRACAQGRREALRGQLRALLVLRRRMKEAARLAVERERARRPAA</sequence>
<organism evidence="1 2">
    <name type="scientific">Rhodovibrio sodomensis</name>
    <dbReference type="NCBI Taxonomy" id="1088"/>
    <lineage>
        <taxon>Bacteria</taxon>
        <taxon>Pseudomonadati</taxon>
        <taxon>Pseudomonadota</taxon>
        <taxon>Alphaproteobacteria</taxon>
        <taxon>Rhodospirillales</taxon>
        <taxon>Rhodovibrionaceae</taxon>
        <taxon>Rhodovibrio</taxon>
    </lineage>
</organism>
<dbReference type="Proteomes" id="UP001296873">
    <property type="component" value="Unassembled WGS sequence"/>
</dbReference>
<gene>
    <name evidence="1" type="ORF">CKO28_21920</name>
</gene>
<protein>
    <submittedName>
        <fullName evidence="1">Uncharacterized protein</fullName>
    </submittedName>
</protein>
<dbReference type="EMBL" id="NRRL01000108">
    <property type="protein sequence ID" value="MBK1670681.1"/>
    <property type="molecule type" value="Genomic_DNA"/>
</dbReference>
<comment type="caution">
    <text evidence="1">The sequence shown here is derived from an EMBL/GenBank/DDBJ whole genome shotgun (WGS) entry which is preliminary data.</text>
</comment>
<evidence type="ECO:0000313" key="2">
    <source>
        <dbReference type="Proteomes" id="UP001296873"/>
    </source>
</evidence>
<accession>A0ABS1DJK9</accession>
<name>A0ABS1DJK9_9PROT</name>